<dbReference type="GO" id="GO:0006102">
    <property type="term" value="P:isocitrate metabolic process"/>
    <property type="evidence" value="ECO:0007669"/>
    <property type="project" value="TreeGrafter"/>
</dbReference>
<dbReference type="GO" id="GO:0047046">
    <property type="term" value="F:homoisocitrate dehydrogenase activity"/>
    <property type="evidence" value="ECO:0007669"/>
    <property type="project" value="UniProtKB-EC"/>
</dbReference>
<reference evidence="6" key="1">
    <citation type="submission" date="2016-12" db="EMBL/GenBank/DDBJ databases">
        <title>Comparative genomics of four Isosphaeraceae planctomycetes: a common pool of plasmids and glycoside hydrolase genes.</title>
        <authorList>
            <person name="Ivanova A."/>
        </authorList>
    </citation>
    <scope>NUCLEOTIDE SEQUENCE [LARGE SCALE GENOMIC DNA]</scope>
    <source>
        <strain evidence="6">PX4</strain>
    </source>
</reference>
<dbReference type="GO" id="GO:0004449">
    <property type="term" value="F:isocitrate dehydrogenase (NAD+) activity"/>
    <property type="evidence" value="ECO:0007669"/>
    <property type="project" value="TreeGrafter"/>
</dbReference>
<comment type="similarity">
    <text evidence="1">Belongs to the isocitrate and isopropylmalate dehydrogenases family.</text>
</comment>
<dbReference type="EC" id="1.1.1.87" evidence="5"/>
<dbReference type="Proteomes" id="UP000186309">
    <property type="component" value="Chromosome"/>
</dbReference>
<dbReference type="SMART" id="SM01329">
    <property type="entry name" value="Iso_dh"/>
    <property type="match status" value="1"/>
</dbReference>
<dbReference type="OrthoDB" id="9806254at2"/>
<evidence type="ECO:0000313" key="5">
    <source>
        <dbReference type="EMBL" id="APW63562.1"/>
    </source>
</evidence>
<feature type="domain" description="Isopropylmalate dehydrogenase-like" evidence="4">
    <location>
        <begin position="7"/>
        <end position="332"/>
    </location>
</feature>
<gene>
    <name evidence="5" type="primary">hicd</name>
    <name evidence="5" type="ORF">BSF38_05134</name>
</gene>
<evidence type="ECO:0000256" key="1">
    <source>
        <dbReference type="ARBA" id="ARBA00007769"/>
    </source>
</evidence>
<sequence length="359" mass="38768">MNRPTYRVTELLGDGIGGELSQAIHRLAEALPVRVEFIPVDLRVENRRARGKILYDEAVELINTTKVALKHPTATTEESPNAVLRRKLDLSVIHRPVYTIPGVPTNFRRELDLDIVRIATGGTYDDPGRMIGDDGAVSLRIVERRPVREAARYAFNLARKTNKIVTTASKYTIQKATDGLFEKVANEVADQFPEVPHTIELFDALLGKVIMSPQKFQIVLVLNEYGDFLSDMACGLAGSLGIGASANLGFDAGAVVRVALFDAAHGTAPDIAGKNLANPTAIFLAFAMLLYQIGEISLGQAVKNATLDLLREGVRTPDLGGAESTESFTEAVANEVVQRVATKTRPPAAKSDAPSDPGL</sequence>
<feature type="compositionally biased region" description="Low complexity" evidence="3">
    <location>
        <begin position="346"/>
        <end position="359"/>
    </location>
</feature>
<dbReference type="SUPFAM" id="SSF53659">
    <property type="entry name" value="Isocitrate/Isopropylmalate dehydrogenase-like"/>
    <property type="match status" value="1"/>
</dbReference>
<dbReference type="InterPro" id="IPR024084">
    <property type="entry name" value="IsoPropMal-DH-like_dom"/>
</dbReference>
<feature type="region of interest" description="Disordered" evidence="3">
    <location>
        <begin position="339"/>
        <end position="359"/>
    </location>
</feature>
<dbReference type="EMBL" id="CP019082">
    <property type="protein sequence ID" value="APW63562.1"/>
    <property type="molecule type" value="Genomic_DNA"/>
</dbReference>
<dbReference type="Pfam" id="PF00180">
    <property type="entry name" value="Iso_dh"/>
    <property type="match status" value="1"/>
</dbReference>
<evidence type="ECO:0000256" key="3">
    <source>
        <dbReference type="SAM" id="MobiDB-lite"/>
    </source>
</evidence>
<keyword evidence="2 5" id="KW-0560">Oxidoreductase</keyword>
<protein>
    <submittedName>
        <fullName evidence="5">Homoisocitrate dehydrogenase</fullName>
        <ecNumber evidence="5">1.1.1.87</ecNumber>
    </submittedName>
</protein>
<dbReference type="RefSeq" id="WP_076349895.1">
    <property type="nucleotide sequence ID" value="NZ_CP019082.1"/>
</dbReference>
<organism evidence="5 6">
    <name type="scientific">Paludisphaera borealis</name>
    <dbReference type="NCBI Taxonomy" id="1387353"/>
    <lineage>
        <taxon>Bacteria</taxon>
        <taxon>Pseudomonadati</taxon>
        <taxon>Planctomycetota</taxon>
        <taxon>Planctomycetia</taxon>
        <taxon>Isosphaerales</taxon>
        <taxon>Isosphaeraceae</taxon>
        <taxon>Paludisphaera</taxon>
    </lineage>
</organism>
<proteinExistence type="inferred from homology"/>
<dbReference type="KEGG" id="pbor:BSF38_05134"/>
<dbReference type="GO" id="GO:0006099">
    <property type="term" value="P:tricarboxylic acid cycle"/>
    <property type="evidence" value="ECO:0007669"/>
    <property type="project" value="TreeGrafter"/>
</dbReference>
<evidence type="ECO:0000313" key="6">
    <source>
        <dbReference type="Proteomes" id="UP000186309"/>
    </source>
</evidence>
<accession>A0A1U7CX84</accession>
<dbReference type="PANTHER" id="PTHR11835">
    <property type="entry name" value="DECARBOXYLATING DEHYDROGENASES-ISOCITRATE, ISOPROPYLMALATE, TARTRATE"/>
    <property type="match status" value="1"/>
</dbReference>
<dbReference type="AlphaFoldDB" id="A0A1U7CX84"/>
<dbReference type="STRING" id="1387353.BSF38_05134"/>
<keyword evidence="6" id="KW-1185">Reference proteome</keyword>
<dbReference type="PANTHER" id="PTHR11835:SF34">
    <property type="entry name" value="ISOCITRATE DEHYDROGENASE [NAD] SUBUNIT ALPHA, MITOCHONDRIAL"/>
    <property type="match status" value="1"/>
</dbReference>
<name>A0A1U7CX84_9BACT</name>
<evidence type="ECO:0000259" key="4">
    <source>
        <dbReference type="SMART" id="SM01329"/>
    </source>
</evidence>
<dbReference type="Gene3D" id="3.40.718.10">
    <property type="entry name" value="Isopropylmalate Dehydrogenase"/>
    <property type="match status" value="1"/>
</dbReference>
<evidence type="ECO:0000256" key="2">
    <source>
        <dbReference type="ARBA" id="ARBA00023002"/>
    </source>
</evidence>